<feature type="domain" description="Fe2OG dioxygenase" evidence="6">
    <location>
        <begin position="179"/>
        <end position="313"/>
    </location>
</feature>
<proteinExistence type="predicted"/>
<name>A0A9P0A8L3_BEMTA</name>
<dbReference type="GO" id="GO:0005737">
    <property type="term" value="C:cytoplasm"/>
    <property type="evidence" value="ECO:0007669"/>
    <property type="project" value="TreeGrafter"/>
</dbReference>
<dbReference type="GO" id="GO:0035516">
    <property type="term" value="F:broad specificity oxidative DNA demethylase activity"/>
    <property type="evidence" value="ECO:0007669"/>
    <property type="project" value="TreeGrafter"/>
</dbReference>
<keyword evidence="3" id="KW-0560">Oxidoreductase</keyword>
<dbReference type="KEGG" id="btab:109029935"/>
<keyword evidence="8" id="KW-1185">Reference proteome</keyword>
<dbReference type="GO" id="GO:0035515">
    <property type="term" value="F:oxidative RNA demethylase activity"/>
    <property type="evidence" value="ECO:0007669"/>
    <property type="project" value="TreeGrafter"/>
</dbReference>
<dbReference type="SUPFAM" id="SSF51197">
    <property type="entry name" value="Clavaminate synthase-like"/>
    <property type="match status" value="1"/>
</dbReference>
<dbReference type="Pfam" id="PF13532">
    <property type="entry name" value="2OG-FeII_Oxy_2"/>
    <property type="match status" value="1"/>
</dbReference>
<dbReference type="GO" id="GO:0008198">
    <property type="term" value="F:ferrous iron binding"/>
    <property type="evidence" value="ECO:0007669"/>
    <property type="project" value="TreeGrafter"/>
</dbReference>
<dbReference type="InterPro" id="IPR037151">
    <property type="entry name" value="AlkB-like_sf"/>
</dbReference>
<evidence type="ECO:0000256" key="5">
    <source>
        <dbReference type="PIRSR" id="PIRSR604574-2"/>
    </source>
</evidence>
<evidence type="ECO:0000256" key="3">
    <source>
        <dbReference type="ARBA" id="ARBA00023002"/>
    </source>
</evidence>
<dbReference type="InterPro" id="IPR005123">
    <property type="entry name" value="Oxoglu/Fe-dep_dioxygenase_dom"/>
</dbReference>
<dbReference type="InterPro" id="IPR004574">
    <property type="entry name" value="Alkb"/>
</dbReference>
<dbReference type="InterPro" id="IPR027450">
    <property type="entry name" value="AlkB-like"/>
</dbReference>
<feature type="binding site" evidence="5">
    <location>
        <position position="197"/>
    </location>
    <ligand>
        <name>Fe cation</name>
        <dbReference type="ChEBI" id="CHEBI:24875"/>
        <note>catalytic</note>
    </ligand>
</feature>
<dbReference type="PROSITE" id="PS51471">
    <property type="entry name" value="FE2OG_OXY"/>
    <property type="match status" value="1"/>
</dbReference>
<evidence type="ECO:0000256" key="2">
    <source>
        <dbReference type="ARBA" id="ARBA00022964"/>
    </source>
</evidence>
<evidence type="ECO:0000256" key="4">
    <source>
        <dbReference type="ARBA" id="ARBA00023004"/>
    </source>
</evidence>
<dbReference type="GO" id="GO:0035513">
    <property type="term" value="P:oxidative RNA demethylation"/>
    <property type="evidence" value="ECO:0007669"/>
    <property type="project" value="TreeGrafter"/>
</dbReference>
<keyword evidence="4 5" id="KW-0408">Iron</keyword>
<dbReference type="PANTHER" id="PTHR16557">
    <property type="entry name" value="ALKYLATED DNA REPAIR PROTEIN ALKB-RELATED"/>
    <property type="match status" value="1"/>
</dbReference>
<keyword evidence="2" id="KW-0223">Dioxygenase</keyword>
<comment type="cofactor">
    <cofactor evidence="5">
        <name>Fe(2+)</name>
        <dbReference type="ChEBI" id="CHEBI:29033"/>
    </cofactor>
    <text evidence="5">Binds 1 Fe(2+) ion per subunit.</text>
</comment>
<protein>
    <recommendedName>
        <fullName evidence="6">Fe2OG dioxygenase domain-containing protein</fullName>
    </recommendedName>
</protein>
<feature type="binding site" evidence="5">
    <location>
        <position position="253"/>
    </location>
    <ligand>
        <name>Fe cation</name>
        <dbReference type="ChEBI" id="CHEBI:24875"/>
        <note>catalytic</note>
    </ligand>
</feature>
<dbReference type="GO" id="GO:0005634">
    <property type="term" value="C:nucleus"/>
    <property type="evidence" value="ECO:0007669"/>
    <property type="project" value="TreeGrafter"/>
</dbReference>
<reference evidence="7" key="1">
    <citation type="submission" date="2021-12" db="EMBL/GenBank/DDBJ databases">
        <authorList>
            <person name="King R."/>
        </authorList>
    </citation>
    <scope>NUCLEOTIDE SEQUENCE</scope>
</reference>
<gene>
    <name evidence="7" type="ORF">BEMITA_LOCUS5622</name>
</gene>
<dbReference type="PANTHER" id="PTHR16557:SF2">
    <property type="entry name" value="NUCLEIC ACID DIOXYGENASE ALKBH1"/>
    <property type="match status" value="1"/>
</dbReference>
<evidence type="ECO:0000259" key="6">
    <source>
        <dbReference type="PROSITE" id="PS51471"/>
    </source>
</evidence>
<feature type="binding site" evidence="5">
    <location>
        <position position="199"/>
    </location>
    <ligand>
        <name>Fe cation</name>
        <dbReference type="ChEBI" id="CHEBI:24875"/>
        <note>catalytic</note>
    </ligand>
</feature>
<evidence type="ECO:0000313" key="8">
    <source>
        <dbReference type="Proteomes" id="UP001152759"/>
    </source>
</evidence>
<evidence type="ECO:0000256" key="1">
    <source>
        <dbReference type="ARBA" id="ARBA00022723"/>
    </source>
</evidence>
<dbReference type="Gene3D" id="2.60.120.590">
    <property type="entry name" value="Alpha-ketoglutarate-dependent dioxygenase AlkB-like"/>
    <property type="match status" value="1"/>
</dbReference>
<dbReference type="Proteomes" id="UP001152759">
    <property type="component" value="Chromosome 3"/>
</dbReference>
<dbReference type="EMBL" id="OU963864">
    <property type="protein sequence ID" value="CAH0386512.1"/>
    <property type="molecule type" value="Genomic_DNA"/>
</dbReference>
<organism evidence="7 8">
    <name type="scientific">Bemisia tabaci</name>
    <name type="common">Sweetpotato whitefly</name>
    <name type="synonym">Aleurodes tabaci</name>
    <dbReference type="NCBI Taxonomy" id="7038"/>
    <lineage>
        <taxon>Eukaryota</taxon>
        <taxon>Metazoa</taxon>
        <taxon>Ecdysozoa</taxon>
        <taxon>Arthropoda</taxon>
        <taxon>Hexapoda</taxon>
        <taxon>Insecta</taxon>
        <taxon>Pterygota</taxon>
        <taxon>Neoptera</taxon>
        <taxon>Paraneoptera</taxon>
        <taxon>Hemiptera</taxon>
        <taxon>Sternorrhyncha</taxon>
        <taxon>Aleyrodoidea</taxon>
        <taxon>Aleyrodidae</taxon>
        <taxon>Aleyrodinae</taxon>
        <taxon>Bemisia</taxon>
    </lineage>
</organism>
<keyword evidence="1 5" id="KW-0479">Metal-binding</keyword>
<sequence length="323" mass="36784">MTFREKFKYYKQKNPKPGFEEVLDFSQLESNFKGISSRTSVCEPTDEDLSSLGLQEVNQWRIFELIDKPGLIFIRNPFTAAGQRLWVERSLTEYTKRPSKLNLDAHGDLEPNEDWWTVCCRDSDRSAVLQRKLRWATLGYHHNWDTKKYSESNRSKFPDDLARLSRVVIRTVLGLDEFVAEAAILNYYHMDSTLSGHVDSSETNLEAPLISFSFGQSAIFLIGGTSLEDTPTPMFIHSGDIVIMSGFSRLCYHGVPRIVPAPRTPWDENRTSSACSESSVNSQDKLANICDSWSTISDYIKTSRINLNVRQVSNCSETLLKEA</sequence>
<dbReference type="AlphaFoldDB" id="A0A9P0A8L3"/>
<accession>A0A9P0A8L3</accession>
<evidence type="ECO:0000313" key="7">
    <source>
        <dbReference type="EMBL" id="CAH0386512.1"/>
    </source>
</evidence>